<dbReference type="OrthoDB" id="36110at2157"/>
<dbReference type="Gene3D" id="3.40.50.300">
    <property type="entry name" value="P-loop containing nucleotide triphosphate hydrolases"/>
    <property type="match status" value="1"/>
</dbReference>
<evidence type="ECO:0000313" key="3">
    <source>
        <dbReference type="Proteomes" id="UP000248044"/>
    </source>
</evidence>
<accession>A0A2U9IGX0</accession>
<dbReference type="Proteomes" id="UP000248044">
    <property type="component" value="Chromosome"/>
</dbReference>
<dbReference type="InterPro" id="IPR002586">
    <property type="entry name" value="CobQ/CobB/MinD/ParA_Nub-bd_dom"/>
</dbReference>
<sequence length="252" mass="28876">MRIVVLGAKGGVGKSTISLLLSKEYVLEGKKVLLIDRDPLSWASNLIGIKDPGLLYKVVNGEKIEGSCKTVLERLTVLKFFGDYGRFYYDIKKAEDPSLRQKLEDAYYSILKRNFDVYIVDNPSLVTFNDEIVEIERNMFRKALSDQKRFRIYVTDPSESSIEQTKKYIEGLEKGAYGSEGLWGLVVNMIPPFPQEMKNAEYAVADIENIKIFMPFIEELFMGQYRIESVKVPEEIKALAKAIQEKVLNYKK</sequence>
<dbReference type="GO" id="GO:0005829">
    <property type="term" value="C:cytosol"/>
    <property type="evidence" value="ECO:0007669"/>
    <property type="project" value="TreeGrafter"/>
</dbReference>
<evidence type="ECO:0000313" key="2">
    <source>
        <dbReference type="EMBL" id="AWR95240.1"/>
    </source>
</evidence>
<evidence type="ECO:0000259" key="1">
    <source>
        <dbReference type="Pfam" id="PF01656"/>
    </source>
</evidence>
<organism evidence="2 3">
    <name type="scientific">Acidianus brierleyi</name>
    <dbReference type="NCBI Taxonomy" id="41673"/>
    <lineage>
        <taxon>Archaea</taxon>
        <taxon>Thermoproteota</taxon>
        <taxon>Thermoprotei</taxon>
        <taxon>Sulfolobales</taxon>
        <taxon>Sulfolobaceae</taxon>
        <taxon>Acidianus</taxon>
    </lineage>
</organism>
<dbReference type="Pfam" id="PF01656">
    <property type="entry name" value="CbiA"/>
    <property type="match status" value="1"/>
</dbReference>
<keyword evidence="3" id="KW-1185">Reference proteome</keyword>
<dbReference type="EMBL" id="CP029289">
    <property type="protein sequence ID" value="AWR95240.1"/>
    <property type="molecule type" value="Genomic_DNA"/>
</dbReference>
<name>A0A2U9IGX0_9CREN</name>
<dbReference type="SUPFAM" id="SSF52540">
    <property type="entry name" value="P-loop containing nucleoside triphosphate hydrolases"/>
    <property type="match status" value="1"/>
</dbReference>
<dbReference type="GO" id="GO:0051782">
    <property type="term" value="P:negative regulation of cell division"/>
    <property type="evidence" value="ECO:0007669"/>
    <property type="project" value="TreeGrafter"/>
</dbReference>
<dbReference type="PANTHER" id="PTHR43384:SF10">
    <property type="entry name" value="ATPASE INVOLVED IN CHROMOSOME PARTITIONING, PARA_MIND FAMILY"/>
    <property type="match status" value="1"/>
</dbReference>
<protein>
    <recommendedName>
        <fullName evidence="1">CobQ/CobB/MinD/ParA nucleotide binding domain-containing protein</fullName>
    </recommendedName>
</protein>
<dbReference type="GeneID" id="36832922"/>
<reference evidence="2 3" key="1">
    <citation type="submission" date="2018-05" db="EMBL/GenBank/DDBJ databases">
        <title>Complete Genome Sequences of Extremely Thermoacidophilic, Metal-Mobilizing Type-Strain Members of the Archaeal Family Sulfolobaceae: Acidianus brierleyi DSM-1651T, Acidianus sulfidivorans DSM-18786T, Metallosphaera hakonensis DSM-7519T, and Metallosphaera prunae DSM-10039T.</title>
        <authorList>
            <person name="Counts J.A."/>
            <person name="Kelly R.M."/>
        </authorList>
    </citation>
    <scope>NUCLEOTIDE SEQUENCE [LARGE SCALE GENOMIC DNA]</scope>
    <source>
        <strain evidence="2 3">DSM 1651</strain>
    </source>
</reference>
<dbReference type="GO" id="GO:0016887">
    <property type="term" value="F:ATP hydrolysis activity"/>
    <property type="evidence" value="ECO:0007669"/>
    <property type="project" value="TreeGrafter"/>
</dbReference>
<dbReference type="InterPro" id="IPR027417">
    <property type="entry name" value="P-loop_NTPase"/>
</dbReference>
<dbReference type="InterPro" id="IPR050625">
    <property type="entry name" value="ParA/MinD_ATPase"/>
</dbReference>
<dbReference type="KEGG" id="abri:DFR85_12160"/>
<dbReference type="GO" id="GO:0009898">
    <property type="term" value="C:cytoplasmic side of plasma membrane"/>
    <property type="evidence" value="ECO:0007669"/>
    <property type="project" value="TreeGrafter"/>
</dbReference>
<proteinExistence type="predicted"/>
<dbReference type="AlphaFoldDB" id="A0A2U9IGX0"/>
<gene>
    <name evidence="2" type="ORF">DFR85_12160</name>
</gene>
<dbReference type="RefSeq" id="WP_110271121.1">
    <property type="nucleotide sequence ID" value="NZ_CP029289.2"/>
</dbReference>
<feature type="domain" description="CobQ/CobB/MinD/ParA nucleotide binding" evidence="1">
    <location>
        <begin position="3"/>
        <end position="193"/>
    </location>
</feature>
<dbReference type="GO" id="GO:0005524">
    <property type="term" value="F:ATP binding"/>
    <property type="evidence" value="ECO:0007669"/>
    <property type="project" value="TreeGrafter"/>
</dbReference>
<dbReference type="PANTHER" id="PTHR43384">
    <property type="entry name" value="SEPTUM SITE-DETERMINING PROTEIN MIND HOMOLOG, CHLOROPLASTIC-RELATED"/>
    <property type="match status" value="1"/>
</dbReference>